<dbReference type="Gene3D" id="3.80.10.10">
    <property type="entry name" value="Ribonuclease Inhibitor"/>
    <property type="match status" value="1"/>
</dbReference>
<sequence>MKSVVAVELSNAVKILCLTLELWECSVEALNSFKREILEDPSHVLSNWNFLDFDPCGWPFIACSVGGDHVIKLNVSGKSLKGFITPDLYQLSGLQELILHGNLLIGAIPKEIGMLKNLKVLDLGSNQLTGAIPPEIGNLRSIVKINLQSNGLVGKLPPELGNLEYLEELRLDRNKLGGNLPANSSDSISDTRGMTSFQGNCLQDKDVKQRSAALCGSTDANNGKFSIAGGAQPAKGRSGNPKHLPTAEVAKSRTNKSKPLWLLALEIGTGTIVGVLFVIALFVASQKWKRRHSVRIPWKKSLSTKDDISIYIDSGELKDVVRYRRQELEIACEDFSNIIGSSLDSLVYKGTMKGGPEIAVISLCIKEDQWSDDLELSFQKEVAGLARLNHENVGKLLGYCMESKPFTRMLVFDYASNGTLYEHLHYGEACQFSWTRRMRILIGIAHGLKYLHAELDPPFTISNMNSGSIYLTDEFSPKLVDFECWKTVLSRSEKSSGTVSNEGAVCILPNNLEGRHLDIQGNIYAFGILLLEIVSGRPSYCEDKGCLVEWAKEYLDSPEVISQVVDPELKHFRNEDLKVVCDVVNLCIGPSTSTRTSMVELCTMLESGIDTSVAAEMKASSLAWAELALSS</sequence>
<keyword evidence="3 11" id="KW-0812">Transmembrane</keyword>
<dbReference type="GO" id="GO:0012505">
    <property type="term" value="C:endomembrane system"/>
    <property type="evidence" value="ECO:0007669"/>
    <property type="project" value="UniProtKB-SubCell"/>
</dbReference>
<keyword evidence="14" id="KW-1185">Reference proteome</keyword>
<reference evidence="13" key="1">
    <citation type="submission" date="2018-01" db="EMBL/GenBank/DDBJ databases">
        <authorList>
            <person name="Mao J.F."/>
        </authorList>
    </citation>
    <scope>NUCLEOTIDE SEQUENCE</scope>
    <source>
        <strain evidence="13">Huo1</strain>
        <tissue evidence="13">Leaf</tissue>
    </source>
</reference>
<dbReference type="PANTHER" id="PTHR46084:SF19">
    <property type="entry name" value="PROTEIN KINASE DOMAIN-CONTAINING PROTEIN"/>
    <property type="match status" value="1"/>
</dbReference>
<protein>
    <recommendedName>
        <fullName evidence="12">Protein kinase domain-containing protein</fullName>
    </recommendedName>
</protein>
<dbReference type="Pfam" id="PF08263">
    <property type="entry name" value="LRRNT_2"/>
    <property type="match status" value="1"/>
</dbReference>
<evidence type="ECO:0000256" key="1">
    <source>
        <dbReference type="ARBA" id="ARBA00009592"/>
    </source>
</evidence>
<evidence type="ECO:0000256" key="2">
    <source>
        <dbReference type="ARBA" id="ARBA00022614"/>
    </source>
</evidence>
<gene>
    <name evidence="13" type="ORF">SASPL_131018</name>
</gene>
<keyword evidence="5" id="KW-0677">Repeat</keyword>
<dbReference type="GO" id="GO:0005524">
    <property type="term" value="F:ATP binding"/>
    <property type="evidence" value="ECO:0007669"/>
    <property type="project" value="InterPro"/>
</dbReference>
<evidence type="ECO:0000256" key="5">
    <source>
        <dbReference type="ARBA" id="ARBA00022737"/>
    </source>
</evidence>
<reference evidence="13" key="2">
    <citation type="submission" date="2020-08" db="EMBL/GenBank/DDBJ databases">
        <title>Plant Genome Project.</title>
        <authorList>
            <person name="Zhang R.-G."/>
        </authorList>
    </citation>
    <scope>NUCLEOTIDE SEQUENCE</scope>
    <source>
        <strain evidence="13">Huo1</strain>
        <tissue evidence="13">Leaf</tissue>
    </source>
</reference>
<dbReference type="InterPro" id="IPR011009">
    <property type="entry name" value="Kinase-like_dom_sf"/>
</dbReference>
<dbReference type="EMBL" id="PNBA02000011">
    <property type="protein sequence ID" value="KAG6408016.1"/>
    <property type="molecule type" value="Genomic_DNA"/>
</dbReference>
<dbReference type="InterPro" id="IPR001611">
    <property type="entry name" value="Leu-rich_rpt"/>
</dbReference>
<feature type="transmembrane region" description="Helical" evidence="11">
    <location>
        <begin position="260"/>
        <end position="283"/>
    </location>
</feature>
<dbReference type="InterPro" id="IPR032675">
    <property type="entry name" value="LRR_dom_sf"/>
</dbReference>
<dbReference type="InterPro" id="IPR013210">
    <property type="entry name" value="LRR_N_plant-typ"/>
</dbReference>
<evidence type="ECO:0000259" key="12">
    <source>
        <dbReference type="PROSITE" id="PS50011"/>
    </source>
</evidence>
<feature type="domain" description="Protein kinase" evidence="12">
    <location>
        <begin position="333"/>
        <end position="609"/>
    </location>
</feature>
<dbReference type="FunFam" id="3.80.10.10:FF:000275">
    <property type="entry name" value="Leucine-rich repeat receptor-like protein kinase"/>
    <property type="match status" value="1"/>
</dbReference>
<feature type="region of interest" description="Disordered" evidence="10">
    <location>
        <begin position="230"/>
        <end position="250"/>
    </location>
</feature>
<dbReference type="PANTHER" id="PTHR46084">
    <property type="entry name" value="PROTEIN MALE DISCOVERER 2"/>
    <property type="match status" value="1"/>
</dbReference>
<evidence type="ECO:0000256" key="6">
    <source>
        <dbReference type="ARBA" id="ARBA00022989"/>
    </source>
</evidence>
<evidence type="ECO:0000256" key="3">
    <source>
        <dbReference type="ARBA" id="ARBA00022692"/>
    </source>
</evidence>
<accession>A0A8X8XA61</accession>
<evidence type="ECO:0000256" key="11">
    <source>
        <dbReference type="SAM" id="Phobius"/>
    </source>
</evidence>
<dbReference type="SUPFAM" id="SSF56112">
    <property type="entry name" value="Protein kinase-like (PK-like)"/>
    <property type="match status" value="1"/>
</dbReference>
<evidence type="ECO:0000256" key="7">
    <source>
        <dbReference type="ARBA" id="ARBA00023136"/>
    </source>
</evidence>
<keyword evidence="8" id="KW-0325">Glycoprotein</keyword>
<dbReference type="Proteomes" id="UP000298416">
    <property type="component" value="Unassembled WGS sequence"/>
</dbReference>
<name>A0A8X8XA61_SALSN</name>
<dbReference type="SUPFAM" id="SSF52058">
    <property type="entry name" value="L domain-like"/>
    <property type="match status" value="1"/>
</dbReference>
<dbReference type="FunFam" id="3.30.200.20:FF:000489">
    <property type="entry name" value="Inactive receptor-like serine/threonine-protein kinase"/>
    <property type="match status" value="1"/>
</dbReference>
<proteinExistence type="inferred from homology"/>
<comment type="caution">
    <text evidence="13">The sequence shown here is derived from an EMBL/GenBank/DDBJ whole genome shotgun (WGS) entry which is preliminary data.</text>
</comment>
<comment type="similarity">
    <text evidence="1">Belongs to the RLP family.</text>
</comment>
<organism evidence="13">
    <name type="scientific">Salvia splendens</name>
    <name type="common">Scarlet sage</name>
    <dbReference type="NCBI Taxonomy" id="180675"/>
    <lineage>
        <taxon>Eukaryota</taxon>
        <taxon>Viridiplantae</taxon>
        <taxon>Streptophyta</taxon>
        <taxon>Embryophyta</taxon>
        <taxon>Tracheophyta</taxon>
        <taxon>Spermatophyta</taxon>
        <taxon>Magnoliopsida</taxon>
        <taxon>eudicotyledons</taxon>
        <taxon>Gunneridae</taxon>
        <taxon>Pentapetalae</taxon>
        <taxon>asterids</taxon>
        <taxon>lamiids</taxon>
        <taxon>Lamiales</taxon>
        <taxon>Lamiaceae</taxon>
        <taxon>Nepetoideae</taxon>
        <taxon>Mentheae</taxon>
        <taxon>Salviinae</taxon>
        <taxon>Salvia</taxon>
        <taxon>Salvia subgen. Calosphace</taxon>
        <taxon>core Calosphace</taxon>
    </lineage>
</organism>
<dbReference type="Gene3D" id="1.10.510.10">
    <property type="entry name" value="Transferase(Phosphotransferase) domain 1"/>
    <property type="match status" value="1"/>
</dbReference>
<keyword evidence="4" id="KW-0732">Signal</keyword>
<dbReference type="Pfam" id="PF07714">
    <property type="entry name" value="PK_Tyr_Ser-Thr"/>
    <property type="match status" value="1"/>
</dbReference>
<dbReference type="AlphaFoldDB" id="A0A8X8XA61"/>
<evidence type="ECO:0000256" key="10">
    <source>
        <dbReference type="SAM" id="MobiDB-lite"/>
    </source>
</evidence>
<evidence type="ECO:0000256" key="8">
    <source>
        <dbReference type="ARBA" id="ARBA00023180"/>
    </source>
</evidence>
<comment type="subcellular location">
    <subcellularLocation>
        <location evidence="9">Endomembrane system</location>
        <topology evidence="9">Single-pass type I membrane protein</topology>
    </subcellularLocation>
</comment>
<evidence type="ECO:0000256" key="4">
    <source>
        <dbReference type="ARBA" id="ARBA00022729"/>
    </source>
</evidence>
<keyword evidence="2" id="KW-0433">Leucine-rich repeat</keyword>
<dbReference type="Gene3D" id="3.30.200.20">
    <property type="entry name" value="Phosphorylase Kinase, domain 1"/>
    <property type="match status" value="1"/>
</dbReference>
<evidence type="ECO:0000256" key="9">
    <source>
        <dbReference type="ARBA" id="ARBA00046288"/>
    </source>
</evidence>
<dbReference type="PROSITE" id="PS50011">
    <property type="entry name" value="PROTEIN_KINASE_DOM"/>
    <property type="match status" value="1"/>
</dbReference>
<dbReference type="GO" id="GO:0004672">
    <property type="term" value="F:protein kinase activity"/>
    <property type="evidence" value="ECO:0007669"/>
    <property type="project" value="InterPro"/>
</dbReference>
<dbReference type="InterPro" id="IPR001245">
    <property type="entry name" value="Ser-Thr/Tyr_kinase_cat_dom"/>
</dbReference>
<dbReference type="InterPro" id="IPR000719">
    <property type="entry name" value="Prot_kinase_dom"/>
</dbReference>
<keyword evidence="7 11" id="KW-0472">Membrane</keyword>
<evidence type="ECO:0000313" key="14">
    <source>
        <dbReference type="Proteomes" id="UP000298416"/>
    </source>
</evidence>
<evidence type="ECO:0000313" key="13">
    <source>
        <dbReference type="EMBL" id="KAG6408016.1"/>
    </source>
</evidence>
<dbReference type="Pfam" id="PF13855">
    <property type="entry name" value="LRR_8"/>
    <property type="match status" value="1"/>
</dbReference>
<keyword evidence="6 11" id="KW-1133">Transmembrane helix</keyword>